<feature type="transmembrane region" description="Helical" evidence="2">
    <location>
        <begin position="56"/>
        <end position="76"/>
    </location>
</feature>
<evidence type="ECO:0000256" key="1">
    <source>
        <dbReference type="SAM" id="MobiDB-lite"/>
    </source>
</evidence>
<proteinExistence type="predicted"/>
<keyword evidence="4" id="KW-1185">Reference proteome</keyword>
<dbReference type="RefSeq" id="WP_075714575.1">
    <property type="nucleotide sequence ID" value="NZ_MJIE01000001.1"/>
</dbReference>
<keyword evidence="2" id="KW-0472">Membrane</keyword>
<dbReference type="STRING" id="1261640.BHK98_12005"/>
<reference evidence="3 4" key="1">
    <citation type="journal article" date="2016" name="Appl. Environ. Microbiol.">
        <title>Function and Phylogeny of Bacterial Butyryl Coenzyme A:Acetate Transferases and Their Diversity in the Proximal Colon of Swine.</title>
        <authorList>
            <person name="Trachsel J."/>
            <person name="Bayles D.O."/>
            <person name="Looft T."/>
            <person name="Levine U.Y."/>
            <person name="Allen H.K."/>
        </authorList>
    </citation>
    <scope>NUCLEOTIDE SEQUENCE [LARGE SCALE GENOMIC DNA]</scope>
    <source>
        <strain evidence="3 4">68-3-10</strain>
    </source>
</reference>
<dbReference type="AlphaFoldDB" id="A0A1Q9JKP2"/>
<evidence type="ECO:0000256" key="2">
    <source>
        <dbReference type="SAM" id="Phobius"/>
    </source>
</evidence>
<keyword evidence="2" id="KW-1133">Transmembrane helix</keyword>
<feature type="transmembrane region" description="Helical" evidence="2">
    <location>
        <begin position="32"/>
        <end position="50"/>
    </location>
</feature>
<organism evidence="3 4">
    <name type="scientific">Hornefia porci</name>
    <dbReference type="NCBI Taxonomy" id="2652292"/>
    <lineage>
        <taxon>Bacteria</taxon>
        <taxon>Bacillati</taxon>
        <taxon>Bacillota</taxon>
        <taxon>Clostridia</taxon>
        <taxon>Peptostreptococcales</taxon>
        <taxon>Anaerovoracaceae</taxon>
        <taxon>Hornefia</taxon>
    </lineage>
</organism>
<keyword evidence="2" id="KW-0812">Transmembrane</keyword>
<dbReference type="Proteomes" id="UP000187404">
    <property type="component" value="Unassembled WGS sequence"/>
</dbReference>
<comment type="caution">
    <text evidence="3">The sequence shown here is derived from an EMBL/GenBank/DDBJ whole genome shotgun (WGS) entry which is preliminary data.</text>
</comment>
<feature type="region of interest" description="Disordered" evidence="1">
    <location>
        <begin position="1"/>
        <end position="27"/>
    </location>
</feature>
<evidence type="ECO:0000313" key="4">
    <source>
        <dbReference type="Proteomes" id="UP000187404"/>
    </source>
</evidence>
<accession>A0A1Q9JKP2</accession>
<evidence type="ECO:0000313" key="3">
    <source>
        <dbReference type="EMBL" id="OLR56724.1"/>
    </source>
</evidence>
<name>A0A1Q9JKP2_9FIRM</name>
<protein>
    <submittedName>
        <fullName evidence="3">Uncharacterized protein</fullName>
    </submittedName>
</protein>
<sequence length="119" mass="13839">MNEPAKKSKDDKLKENNEMNEKDSKRKSRTELMEGLVILYFVICLFIVAMAQQYKFMTYGQLSILFLPLLVGFIFFEIHQYKNPQAKRRPSLTRTVISCGLVSFMIVLTVLYNTANLFS</sequence>
<dbReference type="EMBL" id="MJIE01000001">
    <property type="protein sequence ID" value="OLR56724.1"/>
    <property type="molecule type" value="Genomic_DNA"/>
</dbReference>
<gene>
    <name evidence="3" type="ORF">BHK98_12005</name>
</gene>
<feature type="transmembrane region" description="Helical" evidence="2">
    <location>
        <begin position="96"/>
        <end position="115"/>
    </location>
</feature>